<keyword evidence="3" id="KW-1185">Reference proteome</keyword>
<dbReference type="EMBL" id="QJTJ01000030">
    <property type="protein sequence ID" value="PYF03509.1"/>
    <property type="molecule type" value="Genomic_DNA"/>
</dbReference>
<reference evidence="2 3" key="1">
    <citation type="submission" date="2018-06" db="EMBL/GenBank/DDBJ databases">
        <title>Genomic Encyclopedia of Archaeal and Bacterial Type Strains, Phase II (KMG-II): from individual species to whole genera.</title>
        <authorList>
            <person name="Goeker M."/>
        </authorList>
    </citation>
    <scope>NUCLEOTIDE SEQUENCE [LARGE SCALE GENOMIC DNA]</scope>
    <source>
        <strain evidence="2 3">KACC 16626</strain>
    </source>
</reference>
<dbReference type="InterPro" id="IPR031837">
    <property type="entry name" value="DUF5071"/>
</dbReference>
<dbReference type="InterPro" id="IPR038692">
    <property type="entry name" value="Cthe_2751_sf"/>
</dbReference>
<feature type="domain" description="DUF5071" evidence="1">
    <location>
        <begin position="34"/>
        <end position="114"/>
    </location>
</feature>
<dbReference type="Proteomes" id="UP000247416">
    <property type="component" value="Unassembled WGS sequence"/>
</dbReference>
<comment type="caution">
    <text evidence="2">The sequence shown here is derived from an EMBL/GenBank/DDBJ whole genome shotgun (WGS) entry which is preliminary data.</text>
</comment>
<name>A0A318TV03_9BACL</name>
<accession>A0A318TV03</accession>
<proteinExistence type="predicted"/>
<dbReference type="Pfam" id="PF16804">
    <property type="entry name" value="DUF5071"/>
    <property type="match status" value="1"/>
</dbReference>
<dbReference type="Gene3D" id="1.25.40.750">
    <property type="entry name" value="Domain of unknown function DUF5071"/>
    <property type="match status" value="1"/>
</dbReference>
<dbReference type="AlphaFoldDB" id="A0A318TV03"/>
<dbReference type="RefSeq" id="WP_181418097.1">
    <property type="nucleotide sequence ID" value="NZ_CP085009.1"/>
</dbReference>
<evidence type="ECO:0000313" key="3">
    <source>
        <dbReference type="Proteomes" id="UP000247416"/>
    </source>
</evidence>
<organism evidence="2 3">
    <name type="scientific">Ureibacillus chungkukjangi</name>
    <dbReference type="NCBI Taxonomy" id="1202712"/>
    <lineage>
        <taxon>Bacteria</taxon>
        <taxon>Bacillati</taxon>
        <taxon>Bacillota</taxon>
        <taxon>Bacilli</taxon>
        <taxon>Bacillales</taxon>
        <taxon>Caryophanaceae</taxon>
        <taxon>Ureibacillus</taxon>
    </lineage>
</organism>
<protein>
    <submittedName>
        <fullName evidence="2">Uncharacterized protein DUF5071</fullName>
    </submittedName>
</protein>
<gene>
    <name evidence="2" type="ORF">BJ095_13038</name>
</gene>
<sequence length="118" mass="13681">MEKTETYFLGLTNEQLQNEVPLIVQLLNENKLVKTQDLAKLLIKFPNEITPFIFEVFESAEKDISMKEWCLDFLVPQLPFFVKIALEEQLQRIAHAPTIEEKSANLDEKALSVLNNFI</sequence>
<evidence type="ECO:0000313" key="2">
    <source>
        <dbReference type="EMBL" id="PYF03509.1"/>
    </source>
</evidence>
<evidence type="ECO:0000259" key="1">
    <source>
        <dbReference type="Pfam" id="PF16804"/>
    </source>
</evidence>